<dbReference type="NCBIfam" id="TIGR00492">
    <property type="entry name" value="alr"/>
    <property type="match status" value="1"/>
</dbReference>
<comment type="pathway">
    <text evidence="3">Cell wall biogenesis; peptidoglycan biosynthesis.</text>
</comment>
<dbReference type="PRINTS" id="PR00992">
    <property type="entry name" value="ALARACEMASE"/>
</dbReference>
<dbReference type="PROSITE" id="PS00395">
    <property type="entry name" value="ALANINE_RACEMASE"/>
    <property type="match status" value="1"/>
</dbReference>
<name>A0A3B0MH48_9GAMM</name>
<keyword evidence="6 8" id="KW-0413">Isomerase</keyword>
<dbReference type="InterPro" id="IPR001608">
    <property type="entry name" value="Ala_racemase_N"/>
</dbReference>
<evidence type="ECO:0000256" key="1">
    <source>
        <dbReference type="ARBA" id="ARBA00000316"/>
    </source>
</evidence>
<evidence type="ECO:0000256" key="10">
    <source>
        <dbReference type="PIRSR" id="PIRSR600821-52"/>
    </source>
</evidence>
<evidence type="ECO:0000313" key="12">
    <source>
        <dbReference type="EMBL" id="SSW95329.1"/>
    </source>
</evidence>
<evidence type="ECO:0000256" key="2">
    <source>
        <dbReference type="ARBA" id="ARBA00001933"/>
    </source>
</evidence>
<dbReference type="GO" id="GO:0030632">
    <property type="term" value="P:D-alanine biosynthetic process"/>
    <property type="evidence" value="ECO:0007669"/>
    <property type="project" value="UniProtKB-UniRule"/>
</dbReference>
<protein>
    <recommendedName>
        <fullName evidence="8">Alanine racemase</fullName>
        <ecNumber evidence="8">5.1.1.1</ecNumber>
    </recommendedName>
</protein>
<keyword evidence="5 8" id="KW-0663">Pyridoxal phosphate</keyword>
<comment type="cofactor">
    <cofactor evidence="2 8 9">
        <name>pyridoxal 5'-phosphate</name>
        <dbReference type="ChEBI" id="CHEBI:597326"/>
    </cofactor>
</comment>
<organism evidence="12">
    <name type="scientific">Arsenophonus endosymbiont of Trialeurodes vaporariorum</name>
    <dbReference type="NCBI Taxonomy" id="235567"/>
    <lineage>
        <taxon>Bacteria</taxon>
        <taxon>Pseudomonadati</taxon>
        <taxon>Pseudomonadota</taxon>
        <taxon>Gammaproteobacteria</taxon>
        <taxon>Enterobacterales</taxon>
        <taxon>Morganellaceae</taxon>
        <taxon>Arsenophonus</taxon>
    </lineage>
</organism>
<feature type="binding site" evidence="8 10">
    <location>
        <position position="304"/>
    </location>
    <ligand>
        <name>substrate</name>
    </ligand>
</feature>
<feature type="binding site" evidence="8 10">
    <location>
        <position position="130"/>
    </location>
    <ligand>
        <name>substrate</name>
    </ligand>
</feature>
<dbReference type="InterPro" id="IPR009006">
    <property type="entry name" value="Ala_racemase/Decarboxylase_C"/>
</dbReference>
<feature type="modified residue" description="N6-(pyridoxal phosphate)lysine" evidence="8 9">
    <location>
        <position position="34"/>
    </location>
</feature>
<comment type="function">
    <text evidence="8">Catalyzes the interconversion of L-alanine and D-alanine. May also act on other amino acids.</text>
</comment>
<accession>A0A3B0MH48</accession>
<dbReference type="FunFam" id="3.20.20.10:FF:000002">
    <property type="entry name" value="Alanine racemase"/>
    <property type="match status" value="1"/>
</dbReference>
<dbReference type="InterPro" id="IPR000821">
    <property type="entry name" value="Ala_racemase"/>
</dbReference>
<dbReference type="Pfam" id="PF01168">
    <property type="entry name" value="Ala_racemase_N"/>
    <property type="match status" value="1"/>
</dbReference>
<dbReference type="FunFam" id="2.40.37.10:FF:000002">
    <property type="entry name" value="Alanine racemase"/>
    <property type="match status" value="1"/>
</dbReference>
<comment type="catalytic activity">
    <reaction evidence="1 8">
        <text>L-alanine = D-alanine</text>
        <dbReference type="Rhea" id="RHEA:20249"/>
        <dbReference type="ChEBI" id="CHEBI:57416"/>
        <dbReference type="ChEBI" id="CHEBI:57972"/>
        <dbReference type="EC" id="5.1.1.1"/>
    </reaction>
</comment>
<dbReference type="Gene3D" id="2.40.37.10">
    <property type="entry name" value="Lyase, Ornithine Decarboxylase, Chain A, domain 1"/>
    <property type="match status" value="1"/>
</dbReference>
<gene>
    <name evidence="12" type="primary">alr</name>
    <name evidence="12" type="ORF">ARTV_1185</name>
</gene>
<dbReference type="InterPro" id="IPR011079">
    <property type="entry name" value="Ala_racemase_C"/>
</dbReference>
<dbReference type="CDD" id="cd06827">
    <property type="entry name" value="PLPDE_III_AR_proteobact"/>
    <property type="match status" value="1"/>
</dbReference>
<dbReference type="InterPro" id="IPR020622">
    <property type="entry name" value="Ala_racemase_pyridoxalP-BS"/>
</dbReference>
<evidence type="ECO:0000256" key="7">
    <source>
        <dbReference type="ARBA" id="ARBA00037912"/>
    </source>
</evidence>
<evidence type="ECO:0000256" key="8">
    <source>
        <dbReference type="HAMAP-Rule" id="MF_01201"/>
    </source>
</evidence>
<dbReference type="PANTHER" id="PTHR30511">
    <property type="entry name" value="ALANINE RACEMASE"/>
    <property type="match status" value="1"/>
</dbReference>
<evidence type="ECO:0000256" key="5">
    <source>
        <dbReference type="ARBA" id="ARBA00022898"/>
    </source>
</evidence>
<dbReference type="EMBL" id="UFQR01000004">
    <property type="protein sequence ID" value="SSW95329.1"/>
    <property type="molecule type" value="Genomic_DNA"/>
</dbReference>
<feature type="active site" description="Proton acceptor; specific for L-alanine" evidence="8">
    <location>
        <position position="256"/>
    </location>
</feature>
<dbReference type="SMART" id="SM01005">
    <property type="entry name" value="Ala_racemase_C"/>
    <property type="match status" value="1"/>
</dbReference>
<dbReference type="Gene3D" id="3.20.20.10">
    <property type="entry name" value="Alanine racemase"/>
    <property type="match status" value="1"/>
</dbReference>
<dbReference type="GO" id="GO:0042803">
    <property type="term" value="F:protein homodimerization activity"/>
    <property type="evidence" value="ECO:0007669"/>
    <property type="project" value="UniProtKB-ARBA"/>
</dbReference>
<comment type="similarity">
    <text evidence="4 8">Belongs to the alanine racemase family.</text>
</comment>
<dbReference type="AlphaFoldDB" id="A0A3B0MH48"/>
<evidence type="ECO:0000256" key="9">
    <source>
        <dbReference type="PIRSR" id="PIRSR600821-50"/>
    </source>
</evidence>
<dbReference type="EC" id="5.1.1.1" evidence="8"/>
<feature type="active site" description="Proton acceptor; specific for D-alanine" evidence="8">
    <location>
        <position position="34"/>
    </location>
</feature>
<dbReference type="GO" id="GO:0008784">
    <property type="term" value="F:alanine racemase activity"/>
    <property type="evidence" value="ECO:0007669"/>
    <property type="project" value="UniProtKB-UniRule"/>
</dbReference>
<dbReference type="PANTHER" id="PTHR30511:SF4">
    <property type="entry name" value="ALANINE RACEMASE, BIOSYNTHETIC"/>
    <property type="match status" value="1"/>
</dbReference>
<dbReference type="UniPathway" id="UPA00042">
    <property type="reaction ID" value="UER00497"/>
</dbReference>
<dbReference type="Pfam" id="PF00842">
    <property type="entry name" value="Ala_racemase_C"/>
    <property type="match status" value="1"/>
</dbReference>
<evidence type="ECO:0000256" key="3">
    <source>
        <dbReference type="ARBA" id="ARBA00004752"/>
    </source>
</evidence>
<feature type="domain" description="Alanine racemase C-terminal" evidence="11">
    <location>
        <begin position="235"/>
        <end position="359"/>
    </location>
</feature>
<proteinExistence type="inferred from homology"/>
<evidence type="ECO:0000256" key="4">
    <source>
        <dbReference type="ARBA" id="ARBA00007880"/>
    </source>
</evidence>
<comment type="pathway">
    <text evidence="7 8">Amino-acid biosynthesis; D-alanine biosynthesis; D-alanine from L-alanine: step 1/1.</text>
</comment>
<dbReference type="SUPFAM" id="SSF51419">
    <property type="entry name" value="PLP-binding barrel"/>
    <property type="match status" value="1"/>
</dbReference>
<evidence type="ECO:0000256" key="6">
    <source>
        <dbReference type="ARBA" id="ARBA00023235"/>
    </source>
</evidence>
<dbReference type="InterPro" id="IPR029066">
    <property type="entry name" value="PLP-binding_barrel"/>
</dbReference>
<dbReference type="HAMAP" id="MF_01201">
    <property type="entry name" value="Ala_racemase"/>
    <property type="match status" value="1"/>
</dbReference>
<dbReference type="SUPFAM" id="SSF50621">
    <property type="entry name" value="Alanine racemase C-terminal domain-like"/>
    <property type="match status" value="1"/>
</dbReference>
<reference evidence="12" key="1">
    <citation type="submission" date="2018-04" db="EMBL/GenBank/DDBJ databases">
        <authorList>
            <person name="Go L.Y."/>
            <person name="Mitchell J.A."/>
        </authorList>
    </citation>
    <scope>NUCLEOTIDE SEQUENCE</scope>
    <source>
        <strain evidence="12">ARTV</strain>
    </source>
</reference>
<sequence length="361" mass="39743">MKAATAVIHRRALRHNLQRVREIAPHSRIIAVVKANAYGHGLLETAHTVKDLADSFGVARISEAIALRENGINNPILLLEGFFELAELPIITRHEIDVVVQSIEQLETLEQIKLEKPIKVWMKLDTGMHRLGFRPEEAKISYTRLMACQNIQKPINIMSHFSRADEPGLPAATEQQLACFNAFIKDKPGEKSIAASAGILLWQTSHFDWVRTGIMMYGASPQEGKQGKDFGLLPAMTLKSNLIAIRQHKAGEPVGYGGVWVSEQDTNLGVVVIGYGDGYPRNAPSGTPVLINGRKVPIVGRVSMDMISVDLGIETNDKVGDEAIIWGDLLPVEDVAAYTGVSDYELLTKLTSRVAMEHLDK</sequence>
<evidence type="ECO:0000259" key="11">
    <source>
        <dbReference type="SMART" id="SM01005"/>
    </source>
</evidence>
<dbReference type="GO" id="GO:0030170">
    <property type="term" value="F:pyridoxal phosphate binding"/>
    <property type="evidence" value="ECO:0007669"/>
    <property type="project" value="UniProtKB-UniRule"/>
</dbReference>
<dbReference type="GO" id="GO:0005829">
    <property type="term" value="C:cytosol"/>
    <property type="evidence" value="ECO:0007669"/>
    <property type="project" value="TreeGrafter"/>
</dbReference>